<dbReference type="Gene3D" id="1.20.1260.10">
    <property type="match status" value="1"/>
</dbReference>
<dbReference type="PROSITE" id="PS51257">
    <property type="entry name" value="PROKAR_LIPOPROTEIN"/>
    <property type="match status" value="1"/>
</dbReference>
<gene>
    <name evidence="4" type="ORF">NCTC13184_06028</name>
</gene>
<feature type="compositionally biased region" description="Polar residues" evidence="1">
    <location>
        <begin position="50"/>
        <end position="60"/>
    </location>
</feature>
<feature type="chain" id="PRO_5038634077" evidence="2">
    <location>
        <begin position="25"/>
        <end position="219"/>
    </location>
</feature>
<evidence type="ECO:0000259" key="3">
    <source>
        <dbReference type="Pfam" id="PF03713"/>
    </source>
</evidence>
<evidence type="ECO:0000313" key="4">
    <source>
        <dbReference type="EMBL" id="SUA47487.1"/>
    </source>
</evidence>
<dbReference type="PANTHER" id="PTHR36933:SF1">
    <property type="entry name" value="SLL0788 PROTEIN"/>
    <property type="match status" value="1"/>
</dbReference>
<evidence type="ECO:0000256" key="1">
    <source>
        <dbReference type="SAM" id="MobiDB-lite"/>
    </source>
</evidence>
<feature type="compositionally biased region" description="Low complexity" evidence="1">
    <location>
        <begin position="28"/>
        <end position="49"/>
    </location>
</feature>
<dbReference type="EMBL" id="UGRU01000001">
    <property type="protein sequence ID" value="SUA47487.1"/>
    <property type="molecule type" value="Genomic_DNA"/>
</dbReference>
<organism evidence="4 5">
    <name type="scientific">Nocardia africana</name>
    <dbReference type="NCBI Taxonomy" id="134964"/>
    <lineage>
        <taxon>Bacteria</taxon>
        <taxon>Bacillati</taxon>
        <taxon>Actinomycetota</taxon>
        <taxon>Actinomycetes</taxon>
        <taxon>Mycobacteriales</taxon>
        <taxon>Nocardiaceae</taxon>
        <taxon>Nocardia</taxon>
    </lineage>
</organism>
<feature type="region of interest" description="Disordered" evidence="1">
    <location>
        <begin position="28"/>
        <end position="60"/>
    </location>
</feature>
<dbReference type="PANTHER" id="PTHR36933">
    <property type="entry name" value="SLL0788 PROTEIN"/>
    <property type="match status" value="1"/>
</dbReference>
<reference evidence="4 5" key="1">
    <citation type="submission" date="2018-06" db="EMBL/GenBank/DDBJ databases">
        <authorList>
            <consortium name="Pathogen Informatics"/>
            <person name="Doyle S."/>
        </authorList>
    </citation>
    <scope>NUCLEOTIDE SEQUENCE [LARGE SCALE GENOMIC DNA]</scope>
    <source>
        <strain evidence="4 5">NCTC13184</strain>
    </source>
</reference>
<evidence type="ECO:0000256" key="2">
    <source>
        <dbReference type="SAM" id="SignalP"/>
    </source>
</evidence>
<dbReference type="InterPro" id="IPR012347">
    <property type="entry name" value="Ferritin-like"/>
</dbReference>
<protein>
    <submittedName>
        <fullName evidence="4">Uncharacterized protein conserved in bacteria</fullName>
    </submittedName>
</protein>
<feature type="signal peptide" evidence="2">
    <location>
        <begin position="1"/>
        <end position="24"/>
    </location>
</feature>
<dbReference type="InterPro" id="IPR005183">
    <property type="entry name" value="DUF305_CopM-like"/>
</dbReference>
<feature type="domain" description="DUF305" evidence="3">
    <location>
        <begin position="67"/>
        <end position="216"/>
    </location>
</feature>
<dbReference type="AlphaFoldDB" id="A0A378X392"/>
<keyword evidence="2" id="KW-0732">Signal</keyword>
<dbReference type="Pfam" id="PF03713">
    <property type="entry name" value="DUF305"/>
    <property type="match status" value="1"/>
</dbReference>
<dbReference type="Proteomes" id="UP000255082">
    <property type="component" value="Unassembled WGS sequence"/>
</dbReference>
<evidence type="ECO:0000313" key="5">
    <source>
        <dbReference type="Proteomes" id="UP000255082"/>
    </source>
</evidence>
<name>A0A378X392_9NOCA</name>
<sequence length="219" mass="23612">MHARSIVFRWTVAGLAAASVVVVAGCSDRSGTGSTTTATTMPTTSMSGMAQSSSRQAPTRTDFNDADVTFLQEMYPHHAQAVQMADLAPARTQNQQILQLAPEIKNAQQPEMTQISSLLQQFGKPVPSADTGGMQNMPGMANMPGMMSTQQMQDLQSKSGSDFDRMFLSMMIEHHAGAIKMAKTEQAQGVNPDARKLADSVVTSQQAEIDRMKAMLGQR</sequence>
<accession>A0A378X392</accession>
<dbReference type="RefSeq" id="WP_128145528.1">
    <property type="nucleotide sequence ID" value="NZ_UGRU01000001.1"/>
</dbReference>
<dbReference type="OrthoDB" id="26872at2"/>
<proteinExistence type="predicted"/>